<accession>A0A1G8GMY1</accession>
<dbReference type="STRING" id="399736.SAMN04489720_3000"/>
<dbReference type="SUPFAM" id="SSF52540">
    <property type="entry name" value="P-loop containing nucleoside triphosphate hydrolases"/>
    <property type="match status" value="1"/>
</dbReference>
<organism evidence="1 2">
    <name type="scientific">Agrococcus jejuensis</name>
    <dbReference type="NCBI Taxonomy" id="399736"/>
    <lineage>
        <taxon>Bacteria</taxon>
        <taxon>Bacillati</taxon>
        <taxon>Actinomycetota</taxon>
        <taxon>Actinomycetes</taxon>
        <taxon>Micrococcales</taxon>
        <taxon>Microbacteriaceae</taxon>
        <taxon>Agrococcus</taxon>
    </lineage>
</organism>
<keyword evidence="1" id="KW-0808">Transferase</keyword>
<keyword evidence="1" id="KW-0418">Kinase</keyword>
<proteinExistence type="predicted"/>
<dbReference type="GO" id="GO:0016301">
    <property type="term" value="F:kinase activity"/>
    <property type="evidence" value="ECO:0007669"/>
    <property type="project" value="UniProtKB-KW"/>
</dbReference>
<evidence type="ECO:0000313" key="1">
    <source>
        <dbReference type="EMBL" id="SDH95723.1"/>
    </source>
</evidence>
<dbReference type="EMBL" id="LT629695">
    <property type="protein sequence ID" value="SDH95723.1"/>
    <property type="molecule type" value="Genomic_DNA"/>
</dbReference>
<dbReference type="InterPro" id="IPR027417">
    <property type="entry name" value="P-loop_NTPase"/>
</dbReference>
<dbReference type="RefSeq" id="WP_092506320.1">
    <property type="nucleotide sequence ID" value="NZ_LT629695.1"/>
</dbReference>
<dbReference type="Gene3D" id="3.40.50.300">
    <property type="entry name" value="P-loop containing nucleotide triphosphate hydrolases"/>
    <property type="match status" value="1"/>
</dbReference>
<gene>
    <name evidence="1" type="ORF">SAMN04489720_3000</name>
</gene>
<dbReference type="Proteomes" id="UP000198822">
    <property type="component" value="Chromosome I"/>
</dbReference>
<dbReference type="OrthoDB" id="3237545at2"/>
<keyword evidence="2" id="KW-1185">Reference proteome</keyword>
<sequence length="158" mass="17284">MSRIWLLDGRSGSGKTVLADALAVELGGTVVHMDDLYPGWGGLDAGSAYALERIVLPLSRGEGAEWRRWDWAADARAEQHRLPAGSALVLEGCGALSRAAAAVAERAIWLECDERTRRARALARDGADDWWEAWRDQEDAFYARETSAALASEVRGCR</sequence>
<name>A0A1G8GMY1_9MICO</name>
<dbReference type="AlphaFoldDB" id="A0A1G8GMY1"/>
<protein>
    <submittedName>
        <fullName evidence="1">Uridine kinase</fullName>
    </submittedName>
</protein>
<reference evidence="2" key="1">
    <citation type="submission" date="2016-10" db="EMBL/GenBank/DDBJ databases">
        <authorList>
            <person name="Varghese N."/>
            <person name="Submissions S."/>
        </authorList>
    </citation>
    <scope>NUCLEOTIDE SEQUENCE [LARGE SCALE GENOMIC DNA]</scope>
    <source>
        <strain evidence="2">DSM 22002</strain>
    </source>
</reference>
<evidence type="ECO:0000313" key="2">
    <source>
        <dbReference type="Proteomes" id="UP000198822"/>
    </source>
</evidence>